<protein>
    <submittedName>
        <fullName evidence="1">Uncharacterized protein</fullName>
    </submittedName>
</protein>
<name>A0ACC1PB26_9PEZI</name>
<keyword evidence="2" id="KW-1185">Reference proteome</keyword>
<dbReference type="Proteomes" id="UP001143856">
    <property type="component" value="Unassembled WGS sequence"/>
</dbReference>
<evidence type="ECO:0000313" key="1">
    <source>
        <dbReference type="EMBL" id="KAJ2988903.1"/>
    </source>
</evidence>
<organism evidence="1 2">
    <name type="scientific">Xylaria curta</name>
    <dbReference type="NCBI Taxonomy" id="42375"/>
    <lineage>
        <taxon>Eukaryota</taxon>
        <taxon>Fungi</taxon>
        <taxon>Dikarya</taxon>
        <taxon>Ascomycota</taxon>
        <taxon>Pezizomycotina</taxon>
        <taxon>Sordariomycetes</taxon>
        <taxon>Xylariomycetidae</taxon>
        <taxon>Xylariales</taxon>
        <taxon>Xylariaceae</taxon>
        <taxon>Xylaria</taxon>
    </lineage>
</organism>
<reference evidence="1" key="1">
    <citation type="submission" date="2022-10" db="EMBL/GenBank/DDBJ databases">
        <title>Genome Sequence of Xylaria curta.</title>
        <authorList>
            <person name="Buettner E."/>
        </authorList>
    </citation>
    <scope>NUCLEOTIDE SEQUENCE</scope>
    <source>
        <strain evidence="1">Babe10</strain>
    </source>
</reference>
<comment type="caution">
    <text evidence="1">The sequence shown here is derived from an EMBL/GenBank/DDBJ whole genome shotgun (WGS) entry which is preliminary data.</text>
</comment>
<dbReference type="EMBL" id="JAPDGR010000592">
    <property type="protein sequence ID" value="KAJ2988903.1"/>
    <property type="molecule type" value="Genomic_DNA"/>
</dbReference>
<proteinExistence type="predicted"/>
<gene>
    <name evidence="1" type="ORF">NUW58_g3738</name>
</gene>
<sequence>MDRETDNGSQSASDKLEFGGSETTISTIGGSHVALNSSDSKTPLESEDKVAGNLKYAEGKHPQVKVETDEDKPEEPNEATPNNEVPRRSKKKRVVESESSDTSEDDEFSGYEDKAAMRKTWVRRLTRRHDAKTIFAAYEASVEKRSNRKDRKNQGPALVDGLVDFLRVLETRISKLESGTALKSTANTTEQEKDTNSNPVDGDETTILSSRFFNSTYDLAENGGYLGVHEGAERGTYMCDRDPKYLIRALYSWTNENAKQLSDSPTCEPLNPNDIDIITFGVHSEPIATFFEKELDVDLTGHLIRFEKPFRPVIRNIDRIKEHLLKLETKFGRVAGNVEQPCPSTPEANVEYKEDDPPSLLPDSEESIKAFDKPAALPHFEHFVAFVDNYLSKQIQLYARLRDAKEERVAFENLWMLFDSKDTIYCPLREVSQGEVLYAAEGDNHEPVRRHTPQAYRVIATAGGTPLEKSLASTDKLGFVNPTMTEQGLDLQGVQFVLPGVVLPVATMSRKIRNNYNELYVYCFYVDFNGLAYGVVREVFVFKPYEGEMDIRSLQAYPIEYATNHTLLDRGKTFLQLTKVSHKRYEGLTTGPNREEINSPVIVDIKLAFEGDQGLEKQSIEVPKFDSISGFWLDHLYDGLCDVTSKASCSNIWCHNRSCISNVYIKSQKKLREAYESEIKPVLEEYETLKHHSGAGRKRFRHLMENKDLVILLPGAVPGFALRNRRWVLLDINSVKDVEKDSSTLAIPTDSRNSSKLFCPYVDITDFGVINSEWKNLFLPSGHQAMVQAMVETHTSDKDGKKGMDLVRGKGKGCIILLHGVPGVGKTSTAECVAAHTKKPLYPITCGDIGYNPEDVERNMETHFKLAHRWGCVLLLDEADVFLAKRDQKDVQRNGLVSVFLRILEYYSGILFLTTNRVGAIDDAFRSRLHLTLYYPKLTKTQTNEIFTHNFTRIADINSERKKKGLPPFEYTESEDEILGWAKKNYKALSWNGRQIRNAFQTVLALSEFHAKSKSKKLDKPTSPVVKLKHFKVVANAAIQFNEYLKATHGYDEERVAKRDFIRAVEFSPKSSLFSDETGDSSDQNSSEADTSESDDSQSDTRADQGDSDDSDSDQKDKGSKSKAKKESSKKTTVKKGKKVKDDKSKPEKKPKDKKKEKKEKKEKEDTDESE</sequence>
<accession>A0ACC1PB26</accession>
<evidence type="ECO:0000313" key="2">
    <source>
        <dbReference type="Proteomes" id="UP001143856"/>
    </source>
</evidence>